<accession>A0ABX8LCV6</accession>
<feature type="signal peptide" evidence="2">
    <location>
        <begin position="1"/>
        <end position="24"/>
    </location>
</feature>
<keyword evidence="1" id="KW-0175">Coiled coil</keyword>
<evidence type="ECO:0000313" key="4">
    <source>
        <dbReference type="Proteomes" id="UP000683559"/>
    </source>
</evidence>
<sequence length="592" mass="64417">MKKLEKLLIGAAVCALAAPGMAQADDQEMQKKIDDLTKKVQKLEEQQKGSDQKKIEDLTRKVDKIEEKSLGKWLTIGGDYRFRVDNLNGRTVGFTNPMGLFNWMGKNAFVEIDGTPFGFGNPTPVGAILTQANNQMQGIKTYQQAVAPNPMAGGAPNYQAFLGMLQGVAGAAAASGATPMTNVNVPAYKPNNDTLYTNRLGINMHAKATKDVTVNVRLLAYKVFGAQDENAVTNNGGTPFFADRVGTFDGTLGHVPSSSLLNVDRAYATWSNIADQPIWFSVGRRPSTEGAPSNLRLNNERPGNGGTPALLVDYAFDGMTIGWAPDIEGLPGAYAKVCYGRGFEGGFENPTNNLKDTDMLGLAIIPIDTDPLRVWLQYNRGFNIFDFPAMKNTAFGNTYPSTDLGAIDWYGAGAMSTIKKVGPGNLNFFGDVGMSVTHPNDNVSAQAGFQGLGTGGFFAPEAPNSKTGWAAYVGARYDYTPTKTKVGVEYNHGSKNWITFAPAADDMWTTKLGTRGNVYEGYLIQELDSKPVSSFLSKAFFRVGFQWYDFDYTGSNNWVGAPVKISEVNNRMMMLTPVKYARDIYATFEVKF</sequence>
<dbReference type="Pfam" id="PF11853">
    <property type="entry name" value="DUF3373"/>
    <property type="match status" value="1"/>
</dbReference>
<evidence type="ECO:0000313" key="3">
    <source>
        <dbReference type="EMBL" id="QXE89254.1"/>
    </source>
</evidence>
<evidence type="ECO:0000256" key="1">
    <source>
        <dbReference type="SAM" id="Coils"/>
    </source>
</evidence>
<evidence type="ECO:0000256" key="2">
    <source>
        <dbReference type="SAM" id="SignalP"/>
    </source>
</evidence>
<feature type="coiled-coil region" evidence="1">
    <location>
        <begin position="26"/>
        <end position="68"/>
    </location>
</feature>
<keyword evidence="4" id="KW-1185">Reference proteome</keyword>
<dbReference type="InterPro" id="IPR021803">
    <property type="entry name" value="DUF3373"/>
</dbReference>
<name>A0ABX8LCV6_9BACT</name>
<dbReference type="RefSeq" id="WP_217285945.1">
    <property type="nucleotide sequence ID" value="NZ_CP077683.1"/>
</dbReference>
<gene>
    <name evidence="3" type="ORF">KP001_12370</name>
</gene>
<keyword evidence="2" id="KW-0732">Signal</keyword>
<reference evidence="3 4" key="1">
    <citation type="submission" date="2021-06" db="EMBL/GenBank/DDBJ databases">
        <title>Gemonas diversity in paddy soil.</title>
        <authorList>
            <person name="Liu G."/>
        </authorList>
    </citation>
    <scope>NUCLEOTIDE SEQUENCE [LARGE SCALE GENOMIC DNA]</scope>
    <source>
        <strain evidence="3 4">RG2</strain>
    </source>
</reference>
<dbReference type="Proteomes" id="UP000683559">
    <property type="component" value="Chromosome"/>
</dbReference>
<dbReference type="EMBL" id="CP077683">
    <property type="protein sequence ID" value="QXE89254.1"/>
    <property type="molecule type" value="Genomic_DNA"/>
</dbReference>
<protein>
    <submittedName>
        <fullName evidence="3">DUF3373 domain-containing protein</fullName>
    </submittedName>
</protein>
<organism evidence="3 4">
    <name type="scientific">Geomonas subterranea</name>
    <dbReference type="NCBI Taxonomy" id="2847989"/>
    <lineage>
        <taxon>Bacteria</taxon>
        <taxon>Pseudomonadati</taxon>
        <taxon>Thermodesulfobacteriota</taxon>
        <taxon>Desulfuromonadia</taxon>
        <taxon>Geobacterales</taxon>
        <taxon>Geobacteraceae</taxon>
        <taxon>Geomonas</taxon>
    </lineage>
</organism>
<proteinExistence type="predicted"/>
<feature type="chain" id="PRO_5047546170" evidence="2">
    <location>
        <begin position="25"/>
        <end position="592"/>
    </location>
</feature>